<evidence type="ECO:0008006" key="4">
    <source>
        <dbReference type="Google" id="ProtNLM"/>
    </source>
</evidence>
<proteinExistence type="predicted"/>
<evidence type="ECO:0000313" key="2">
    <source>
        <dbReference type="EMBL" id="MDT0622427.1"/>
    </source>
</evidence>
<evidence type="ECO:0000256" key="1">
    <source>
        <dbReference type="SAM" id="Phobius"/>
    </source>
</evidence>
<dbReference type="EMBL" id="JAVRHU010000003">
    <property type="protein sequence ID" value="MDT0622427.1"/>
    <property type="molecule type" value="Genomic_DNA"/>
</dbReference>
<reference evidence="2 3" key="1">
    <citation type="submission" date="2023-09" db="EMBL/GenBank/DDBJ databases">
        <authorList>
            <person name="Rey-Velasco X."/>
        </authorList>
    </citation>
    <scope>NUCLEOTIDE SEQUENCE [LARGE SCALE GENOMIC DNA]</scope>
    <source>
        <strain evidence="2 3">P007</strain>
    </source>
</reference>
<organism evidence="2 3">
    <name type="scientific">Croceitalea vernalis</name>
    <dbReference type="NCBI Taxonomy" id="3075599"/>
    <lineage>
        <taxon>Bacteria</taxon>
        <taxon>Pseudomonadati</taxon>
        <taxon>Bacteroidota</taxon>
        <taxon>Flavobacteriia</taxon>
        <taxon>Flavobacteriales</taxon>
        <taxon>Flavobacteriaceae</taxon>
        <taxon>Croceitalea</taxon>
    </lineage>
</organism>
<comment type="caution">
    <text evidence="2">The sequence shown here is derived from an EMBL/GenBank/DDBJ whole genome shotgun (WGS) entry which is preliminary data.</text>
</comment>
<evidence type="ECO:0000313" key="3">
    <source>
        <dbReference type="Proteomes" id="UP001250662"/>
    </source>
</evidence>
<sequence>MKNSENIKQVVFIIGSITLLVGTFLAISSKSLATNFFPIYIGLTLMGTAVMHKEENTKTLETTI</sequence>
<accession>A0ABU3BJU6</accession>
<protein>
    <recommendedName>
        <fullName evidence="4">DUF5668 domain-containing protein</fullName>
    </recommendedName>
</protein>
<name>A0ABU3BJU6_9FLAO</name>
<keyword evidence="1" id="KW-0472">Membrane</keyword>
<feature type="transmembrane region" description="Helical" evidence="1">
    <location>
        <begin position="33"/>
        <end position="51"/>
    </location>
</feature>
<dbReference type="RefSeq" id="WP_311385991.1">
    <property type="nucleotide sequence ID" value="NZ_JAVRHU010000003.1"/>
</dbReference>
<feature type="transmembrane region" description="Helical" evidence="1">
    <location>
        <begin position="7"/>
        <end position="27"/>
    </location>
</feature>
<keyword evidence="1" id="KW-1133">Transmembrane helix</keyword>
<keyword evidence="3" id="KW-1185">Reference proteome</keyword>
<gene>
    <name evidence="2" type="ORF">RM520_12380</name>
</gene>
<dbReference type="Proteomes" id="UP001250662">
    <property type="component" value="Unassembled WGS sequence"/>
</dbReference>
<keyword evidence="1" id="KW-0812">Transmembrane</keyword>